<dbReference type="EMBL" id="JBICBT010001355">
    <property type="protein sequence ID" value="KAL3071849.1"/>
    <property type="molecule type" value="Genomic_DNA"/>
</dbReference>
<dbReference type="GO" id="GO:0016020">
    <property type="term" value="C:membrane"/>
    <property type="evidence" value="ECO:0007669"/>
    <property type="project" value="UniProtKB-SubCell"/>
</dbReference>
<evidence type="ECO:0000256" key="2">
    <source>
        <dbReference type="ARBA" id="ARBA00022692"/>
    </source>
</evidence>
<organism evidence="8 9">
    <name type="scientific">Heterodera trifolii</name>
    <dbReference type="NCBI Taxonomy" id="157864"/>
    <lineage>
        <taxon>Eukaryota</taxon>
        <taxon>Metazoa</taxon>
        <taxon>Ecdysozoa</taxon>
        <taxon>Nematoda</taxon>
        <taxon>Chromadorea</taxon>
        <taxon>Rhabditida</taxon>
        <taxon>Tylenchina</taxon>
        <taxon>Tylenchomorpha</taxon>
        <taxon>Tylenchoidea</taxon>
        <taxon>Heteroderidae</taxon>
        <taxon>Heteroderinae</taxon>
        <taxon>Heterodera</taxon>
    </lineage>
</organism>
<keyword evidence="7" id="KW-0732">Signal</keyword>
<evidence type="ECO:0000256" key="3">
    <source>
        <dbReference type="ARBA" id="ARBA00022989"/>
    </source>
</evidence>
<evidence type="ECO:0000256" key="4">
    <source>
        <dbReference type="ARBA" id="ARBA00023136"/>
    </source>
</evidence>
<feature type="transmembrane region" description="Helical" evidence="6">
    <location>
        <begin position="314"/>
        <end position="335"/>
    </location>
</feature>
<dbReference type="InterPro" id="IPR051694">
    <property type="entry name" value="Immunoregulatory_rcpt-like"/>
</dbReference>
<evidence type="ECO:0000313" key="8">
    <source>
        <dbReference type="EMBL" id="KAL3071849.1"/>
    </source>
</evidence>
<sequence>MNSFKFIFVSSIALILAPDFSSGLKCKFGRADYVNDQSLVRECPRPTDEYCLAFTCRQDEFIEFIFWGCSVTPEKDVCENDAKELTERALKKKNISCQCQFGEKGKELDNTQFVLPPLPPVVPQVPPEELEKRLRCKIGAFSDEGYGMYAIMFCGEADMYCFAASCFIDNQLVDFWGCAPSNNCTFFGNQCHYCMFGDRNVQVSNLKLIVPTFLKEEESIPALASTTSTTTASTTTSSTTTASSTTSSTTTASSTTSSTTTASTTTTTKAVPLTDNAGNKVSNGMTDSSSRATVNIYFEEMPIPSGNGSGGNAGIFWLLLIALAHVFSPTQFIVIEKRRIKPWRAQMARHKTLLFDHRRVPALLVERSATDGTAQFVGAIKALNYEG</sequence>
<keyword evidence="3 6" id="KW-1133">Transmembrane helix</keyword>
<dbReference type="AlphaFoldDB" id="A0ABD2HU47"/>
<feature type="signal peptide" evidence="7">
    <location>
        <begin position="1"/>
        <end position="23"/>
    </location>
</feature>
<feature type="compositionally biased region" description="Polar residues" evidence="5">
    <location>
        <begin position="276"/>
        <end position="288"/>
    </location>
</feature>
<dbReference type="Proteomes" id="UP001620626">
    <property type="component" value="Unassembled WGS sequence"/>
</dbReference>
<name>A0ABD2HU47_9BILA</name>
<keyword evidence="2 6" id="KW-0812">Transmembrane</keyword>
<comment type="subcellular location">
    <subcellularLocation>
        <location evidence="1">Membrane</location>
        <topology evidence="1">Single-pass membrane protein</topology>
    </subcellularLocation>
</comment>
<evidence type="ECO:0000256" key="7">
    <source>
        <dbReference type="SAM" id="SignalP"/>
    </source>
</evidence>
<accession>A0ABD2HU47</accession>
<keyword evidence="4 6" id="KW-0472">Membrane</keyword>
<feature type="chain" id="PRO_5044802093" evidence="7">
    <location>
        <begin position="24"/>
        <end position="387"/>
    </location>
</feature>
<keyword evidence="9" id="KW-1185">Reference proteome</keyword>
<protein>
    <submittedName>
        <fullName evidence="8">Uncharacterized protein</fullName>
    </submittedName>
</protein>
<evidence type="ECO:0000256" key="1">
    <source>
        <dbReference type="ARBA" id="ARBA00004167"/>
    </source>
</evidence>
<comment type="caution">
    <text evidence="8">The sequence shown here is derived from an EMBL/GenBank/DDBJ whole genome shotgun (WGS) entry which is preliminary data.</text>
</comment>
<feature type="region of interest" description="Disordered" evidence="5">
    <location>
        <begin position="224"/>
        <end position="288"/>
    </location>
</feature>
<dbReference type="GO" id="GO:0071944">
    <property type="term" value="C:cell periphery"/>
    <property type="evidence" value="ECO:0007669"/>
    <property type="project" value="UniProtKB-ARBA"/>
</dbReference>
<evidence type="ECO:0000256" key="5">
    <source>
        <dbReference type="SAM" id="MobiDB-lite"/>
    </source>
</evidence>
<evidence type="ECO:0000313" key="9">
    <source>
        <dbReference type="Proteomes" id="UP001620626"/>
    </source>
</evidence>
<proteinExistence type="predicted"/>
<evidence type="ECO:0000256" key="6">
    <source>
        <dbReference type="SAM" id="Phobius"/>
    </source>
</evidence>
<dbReference type="PANTHER" id="PTHR15549">
    <property type="entry name" value="PAIRED IMMUNOGLOBULIN-LIKE TYPE 2 RECEPTOR"/>
    <property type="match status" value="1"/>
</dbReference>
<dbReference type="PANTHER" id="PTHR15549:SF26">
    <property type="entry name" value="AXIAL BUDDING PATTERN PROTEIN 2-RELATED"/>
    <property type="match status" value="1"/>
</dbReference>
<reference evidence="8 9" key="1">
    <citation type="submission" date="2024-10" db="EMBL/GenBank/DDBJ databases">
        <authorList>
            <person name="Kim D."/>
        </authorList>
    </citation>
    <scope>NUCLEOTIDE SEQUENCE [LARGE SCALE GENOMIC DNA]</scope>
    <source>
        <strain evidence="8">BH-2024</strain>
    </source>
</reference>
<gene>
    <name evidence="8" type="ORF">niasHT_031040</name>
</gene>
<feature type="compositionally biased region" description="Low complexity" evidence="5">
    <location>
        <begin position="224"/>
        <end position="268"/>
    </location>
</feature>